<dbReference type="Proteomes" id="UP001163046">
    <property type="component" value="Unassembled WGS sequence"/>
</dbReference>
<evidence type="ECO:0000256" key="2">
    <source>
        <dbReference type="ARBA" id="ARBA00023242"/>
    </source>
</evidence>
<dbReference type="EMBL" id="MU827778">
    <property type="protein sequence ID" value="KAJ7340245.1"/>
    <property type="molecule type" value="Genomic_DNA"/>
</dbReference>
<dbReference type="PANTHER" id="PTHR31624">
    <property type="entry name" value="UPF0472 PROTEIN C16ORF72"/>
    <property type="match status" value="1"/>
</dbReference>
<dbReference type="OrthoDB" id="5823474at2759"/>
<dbReference type="PANTHER" id="PTHR31624:SF4">
    <property type="entry name" value="CHROMOSOME 16 OPEN READING FRAME 72"/>
    <property type="match status" value="1"/>
</dbReference>
<gene>
    <name evidence="4" type="ORF">OS493_002977</name>
</gene>
<accession>A0A9W9YGI3</accession>
<dbReference type="Pfam" id="PF15251">
    <property type="entry name" value="TAPR1-like"/>
    <property type="match status" value="1"/>
</dbReference>
<name>A0A9W9YGI3_9CNID</name>
<dbReference type="GO" id="GO:0005634">
    <property type="term" value="C:nucleus"/>
    <property type="evidence" value="ECO:0007669"/>
    <property type="project" value="UniProtKB-SubCell"/>
</dbReference>
<dbReference type="AlphaFoldDB" id="A0A9W9YGI3"/>
<feature type="region of interest" description="Disordered" evidence="3">
    <location>
        <begin position="144"/>
        <end position="164"/>
    </location>
</feature>
<protein>
    <submittedName>
        <fullName evidence="4">Uncharacterized protein</fullName>
    </submittedName>
</protein>
<organism evidence="4 5">
    <name type="scientific">Desmophyllum pertusum</name>
    <dbReference type="NCBI Taxonomy" id="174260"/>
    <lineage>
        <taxon>Eukaryota</taxon>
        <taxon>Metazoa</taxon>
        <taxon>Cnidaria</taxon>
        <taxon>Anthozoa</taxon>
        <taxon>Hexacorallia</taxon>
        <taxon>Scleractinia</taxon>
        <taxon>Caryophylliina</taxon>
        <taxon>Caryophylliidae</taxon>
        <taxon>Desmophyllum</taxon>
    </lineage>
</organism>
<keyword evidence="5" id="KW-1185">Reference proteome</keyword>
<proteinExistence type="predicted"/>
<evidence type="ECO:0000313" key="4">
    <source>
        <dbReference type="EMBL" id="KAJ7340245.1"/>
    </source>
</evidence>
<feature type="region of interest" description="Disordered" evidence="3">
    <location>
        <begin position="212"/>
        <end position="237"/>
    </location>
</feature>
<dbReference type="InterPro" id="IPR040308">
    <property type="entry name" value="HAPR1"/>
</dbReference>
<reference evidence="4" key="1">
    <citation type="submission" date="2023-01" db="EMBL/GenBank/DDBJ databases">
        <title>Genome assembly of the deep-sea coral Lophelia pertusa.</title>
        <authorList>
            <person name="Herrera S."/>
            <person name="Cordes E."/>
        </authorList>
    </citation>
    <scope>NUCLEOTIDE SEQUENCE</scope>
    <source>
        <strain evidence="4">USNM1676648</strain>
        <tissue evidence="4">Polyp</tissue>
    </source>
</reference>
<keyword evidence="2" id="KW-0539">Nucleus</keyword>
<sequence>MEGRDREDSGGGNEPWGFTNWEKQCIEQLESQPDVDDRSAIEKEQALQRLRNLFQNAATACAQLYKDRHTRNHQTCDRLWSPFQDTANTITLLYKDGADAYKRGMDMGFQSGYQKRSKDVLSWAKKKKKIILREELLSYLAGRSPPRRSHEVRNTSTSTLGSNSMVLPSGMDSDIVDAGVQCYGSPLDTFAVRPELNTTAFFAAAGGLGSYHSPRRRSHSDANFGDTEVREGRKRSACSTDIVMESPSHKRNRYF</sequence>
<comment type="subcellular location">
    <subcellularLocation>
        <location evidence="1">Nucleus</location>
    </subcellularLocation>
</comment>
<comment type="caution">
    <text evidence="4">The sequence shown here is derived from an EMBL/GenBank/DDBJ whole genome shotgun (WGS) entry which is preliminary data.</text>
</comment>
<evidence type="ECO:0000313" key="5">
    <source>
        <dbReference type="Proteomes" id="UP001163046"/>
    </source>
</evidence>
<evidence type="ECO:0000256" key="3">
    <source>
        <dbReference type="SAM" id="MobiDB-lite"/>
    </source>
</evidence>
<dbReference type="InterPro" id="IPR029196">
    <property type="entry name" value="HAPSTR1-like"/>
</dbReference>
<feature type="compositionally biased region" description="Polar residues" evidence="3">
    <location>
        <begin position="154"/>
        <end position="164"/>
    </location>
</feature>
<evidence type="ECO:0000256" key="1">
    <source>
        <dbReference type="ARBA" id="ARBA00004123"/>
    </source>
</evidence>